<proteinExistence type="predicted"/>
<organism evidence="2 3">
    <name type="scientific">Portunus trituberculatus</name>
    <name type="common">Swimming crab</name>
    <name type="synonym">Neptunus trituberculatus</name>
    <dbReference type="NCBI Taxonomy" id="210409"/>
    <lineage>
        <taxon>Eukaryota</taxon>
        <taxon>Metazoa</taxon>
        <taxon>Ecdysozoa</taxon>
        <taxon>Arthropoda</taxon>
        <taxon>Crustacea</taxon>
        <taxon>Multicrustacea</taxon>
        <taxon>Malacostraca</taxon>
        <taxon>Eumalacostraca</taxon>
        <taxon>Eucarida</taxon>
        <taxon>Decapoda</taxon>
        <taxon>Pleocyemata</taxon>
        <taxon>Brachyura</taxon>
        <taxon>Eubrachyura</taxon>
        <taxon>Portunoidea</taxon>
        <taxon>Portunidae</taxon>
        <taxon>Portuninae</taxon>
        <taxon>Portunus</taxon>
    </lineage>
</organism>
<reference evidence="2 3" key="1">
    <citation type="submission" date="2019-05" db="EMBL/GenBank/DDBJ databases">
        <title>Another draft genome of Portunus trituberculatus and its Hox gene families provides insights of decapod evolution.</title>
        <authorList>
            <person name="Jeong J.-H."/>
            <person name="Song I."/>
            <person name="Kim S."/>
            <person name="Choi T."/>
            <person name="Kim D."/>
            <person name="Ryu S."/>
            <person name="Kim W."/>
        </authorList>
    </citation>
    <scope>NUCLEOTIDE SEQUENCE [LARGE SCALE GENOMIC DNA]</scope>
    <source>
        <tissue evidence="2">Muscle</tissue>
    </source>
</reference>
<dbReference type="Proteomes" id="UP000324222">
    <property type="component" value="Unassembled WGS sequence"/>
</dbReference>
<sequence length="133" mass="14639">MPAPLPVDTPILPPPPQQPLPTPLRATDIRSDLLRIECKAKQCVLMRQTAMPLYCSSPSLAATIPPHPSDHPFHTHAAESSLQHPPLCILRGEEVRGFHEMNTQIVANYHCGGSPTNGALWWRRRGCLGEARA</sequence>
<feature type="region of interest" description="Disordered" evidence="1">
    <location>
        <begin position="1"/>
        <end position="24"/>
    </location>
</feature>
<gene>
    <name evidence="2" type="ORF">E2C01_053831</name>
</gene>
<dbReference type="AlphaFoldDB" id="A0A5B7GTB6"/>
<evidence type="ECO:0000313" key="3">
    <source>
        <dbReference type="Proteomes" id="UP000324222"/>
    </source>
</evidence>
<dbReference type="EMBL" id="VSRR010016888">
    <property type="protein sequence ID" value="MPC59804.1"/>
    <property type="molecule type" value="Genomic_DNA"/>
</dbReference>
<name>A0A5B7GTB6_PORTR</name>
<feature type="compositionally biased region" description="Pro residues" evidence="1">
    <location>
        <begin position="1"/>
        <end position="22"/>
    </location>
</feature>
<accession>A0A5B7GTB6</accession>
<comment type="caution">
    <text evidence="2">The sequence shown here is derived from an EMBL/GenBank/DDBJ whole genome shotgun (WGS) entry which is preliminary data.</text>
</comment>
<protein>
    <submittedName>
        <fullName evidence="2">Uncharacterized protein</fullName>
    </submittedName>
</protein>
<keyword evidence="3" id="KW-1185">Reference proteome</keyword>
<evidence type="ECO:0000313" key="2">
    <source>
        <dbReference type="EMBL" id="MPC59804.1"/>
    </source>
</evidence>
<evidence type="ECO:0000256" key="1">
    <source>
        <dbReference type="SAM" id="MobiDB-lite"/>
    </source>
</evidence>